<dbReference type="InterPro" id="IPR043131">
    <property type="entry name" value="BCAT-like_N"/>
</dbReference>
<evidence type="ECO:0000256" key="1">
    <source>
        <dbReference type="ARBA" id="ARBA00001933"/>
    </source>
</evidence>
<accession>A0A6J7IXU3</accession>
<sequence length="270" mass="28673">MSITVWVNGRLVDEHEPAIMATDHGLTVGDGVFESMKIVRGAPFALDRHLVRLRLSAEGISLKLPDDAWLRAGIQDAIEAAGPSAGRLRVTVTSGPGPLGSGRGTTGPTTLIHVGPTTVWSTFARVITMDWPRNERTPLAGVKIISYAENALALARARERHADEALFANTQGNLCEGSGSNVFVAIDGVLYTPPLSAGCLAGVTRELVCDVVDVVEADLPFDVLGRCDELFLTSSTRDVHPVSHIDDRPLGICPGPLTARAAERFAALHA</sequence>
<dbReference type="InterPro" id="IPR001544">
    <property type="entry name" value="Aminotrans_IV"/>
</dbReference>
<dbReference type="GO" id="GO:0008652">
    <property type="term" value="P:amino acid biosynthetic process"/>
    <property type="evidence" value="ECO:0007669"/>
    <property type="project" value="UniProtKB-ARBA"/>
</dbReference>
<keyword evidence="3" id="KW-0663">Pyridoxal phosphate</keyword>
<gene>
    <name evidence="4" type="ORF">UFOPK2754_03269</name>
    <name evidence="5" type="ORF">UFOPK3139_02532</name>
    <name evidence="6" type="ORF">UFOPK3543_02905</name>
</gene>
<dbReference type="InterPro" id="IPR043132">
    <property type="entry name" value="BCAT-like_C"/>
</dbReference>
<dbReference type="InterPro" id="IPR050571">
    <property type="entry name" value="Class-IV_PLP-Dep_Aminotrnsfr"/>
</dbReference>
<dbReference type="GO" id="GO:0046394">
    <property type="term" value="P:carboxylic acid biosynthetic process"/>
    <property type="evidence" value="ECO:0007669"/>
    <property type="project" value="UniProtKB-ARBA"/>
</dbReference>
<dbReference type="Pfam" id="PF01063">
    <property type="entry name" value="Aminotran_4"/>
    <property type="match status" value="1"/>
</dbReference>
<dbReference type="EMBL" id="CAEZYR010000210">
    <property type="protein sequence ID" value="CAB4774252.1"/>
    <property type="molecule type" value="Genomic_DNA"/>
</dbReference>
<dbReference type="GO" id="GO:0003824">
    <property type="term" value="F:catalytic activity"/>
    <property type="evidence" value="ECO:0007669"/>
    <property type="project" value="InterPro"/>
</dbReference>
<dbReference type="Gene3D" id="3.20.10.10">
    <property type="entry name" value="D-amino Acid Aminotransferase, subunit A, domain 2"/>
    <property type="match status" value="1"/>
</dbReference>
<dbReference type="InterPro" id="IPR018300">
    <property type="entry name" value="Aminotrans_IV_CS"/>
</dbReference>
<dbReference type="EMBL" id="CAFBMH010000171">
    <property type="protein sequence ID" value="CAB4935137.1"/>
    <property type="molecule type" value="Genomic_DNA"/>
</dbReference>
<dbReference type="SUPFAM" id="SSF56752">
    <property type="entry name" value="D-aminoacid aminotransferase-like PLP-dependent enzymes"/>
    <property type="match status" value="1"/>
</dbReference>
<dbReference type="InterPro" id="IPR036038">
    <property type="entry name" value="Aminotransferase-like"/>
</dbReference>
<dbReference type="EMBL" id="CAFABA010000134">
    <property type="protein sequence ID" value="CAB4835596.1"/>
    <property type="molecule type" value="Genomic_DNA"/>
</dbReference>
<dbReference type="GO" id="GO:0005829">
    <property type="term" value="C:cytosol"/>
    <property type="evidence" value="ECO:0007669"/>
    <property type="project" value="TreeGrafter"/>
</dbReference>
<evidence type="ECO:0000313" key="5">
    <source>
        <dbReference type="EMBL" id="CAB4835596.1"/>
    </source>
</evidence>
<evidence type="ECO:0000256" key="2">
    <source>
        <dbReference type="ARBA" id="ARBA00009320"/>
    </source>
</evidence>
<evidence type="ECO:0000313" key="4">
    <source>
        <dbReference type="EMBL" id="CAB4774252.1"/>
    </source>
</evidence>
<dbReference type="PANTHER" id="PTHR42743">
    <property type="entry name" value="AMINO-ACID AMINOTRANSFERASE"/>
    <property type="match status" value="1"/>
</dbReference>
<proteinExistence type="inferred from homology"/>
<dbReference type="AlphaFoldDB" id="A0A6J7IXU3"/>
<comment type="similarity">
    <text evidence="2">Belongs to the class-IV pyridoxal-phosphate-dependent aminotransferase family.</text>
</comment>
<dbReference type="PROSITE" id="PS00770">
    <property type="entry name" value="AA_TRANSFER_CLASS_4"/>
    <property type="match status" value="1"/>
</dbReference>
<organism evidence="6">
    <name type="scientific">freshwater metagenome</name>
    <dbReference type="NCBI Taxonomy" id="449393"/>
    <lineage>
        <taxon>unclassified sequences</taxon>
        <taxon>metagenomes</taxon>
        <taxon>ecological metagenomes</taxon>
    </lineage>
</organism>
<name>A0A6J7IXU3_9ZZZZ</name>
<comment type="cofactor">
    <cofactor evidence="1">
        <name>pyridoxal 5'-phosphate</name>
        <dbReference type="ChEBI" id="CHEBI:597326"/>
    </cofactor>
</comment>
<dbReference type="FunFam" id="3.20.10.10:FF:000002">
    <property type="entry name" value="D-alanine aminotransferase"/>
    <property type="match status" value="1"/>
</dbReference>
<reference evidence="6" key="1">
    <citation type="submission" date="2020-05" db="EMBL/GenBank/DDBJ databases">
        <authorList>
            <person name="Chiriac C."/>
            <person name="Salcher M."/>
            <person name="Ghai R."/>
            <person name="Kavagutti S V."/>
        </authorList>
    </citation>
    <scope>NUCLEOTIDE SEQUENCE</scope>
</reference>
<evidence type="ECO:0000256" key="3">
    <source>
        <dbReference type="ARBA" id="ARBA00022898"/>
    </source>
</evidence>
<dbReference type="Gene3D" id="3.30.470.10">
    <property type="match status" value="1"/>
</dbReference>
<protein>
    <submittedName>
        <fullName evidence="6">Unannotated protein</fullName>
    </submittedName>
</protein>
<dbReference type="PANTHER" id="PTHR42743:SF11">
    <property type="entry name" value="AMINODEOXYCHORISMATE LYASE"/>
    <property type="match status" value="1"/>
</dbReference>
<evidence type="ECO:0000313" key="6">
    <source>
        <dbReference type="EMBL" id="CAB4935137.1"/>
    </source>
</evidence>